<dbReference type="Pfam" id="PF23622">
    <property type="entry name" value="LRR_At1g61320_AtMIF1"/>
    <property type="match status" value="1"/>
</dbReference>
<gene>
    <name evidence="3" type="ORF">KK1_017561</name>
</gene>
<dbReference type="SUPFAM" id="SSF52047">
    <property type="entry name" value="RNI-like"/>
    <property type="match status" value="1"/>
</dbReference>
<feature type="domain" description="At1g61320/AtMIF1 LRR" evidence="2">
    <location>
        <begin position="48"/>
        <end position="327"/>
    </location>
</feature>
<dbReference type="EMBL" id="CM003610">
    <property type="protein sequence ID" value="KYP63000.1"/>
    <property type="molecule type" value="Genomic_DNA"/>
</dbReference>
<accession>A0A151T7H1</accession>
<dbReference type="InterPro" id="IPR032675">
    <property type="entry name" value="LRR_dom_sf"/>
</dbReference>
<dbReference type="PANTHER" id="PTHR34145">
    <property type="entry name" value="OS02G0105600 PROTEIN"/>
    <property type="match status" value="1"/>
</dbReference>
<dbReference type="Gene3D" id="3.80.10.10">
    <property type="entry name" value="Ribonuclease Inhibitor"/>
    <property type="match status" value="1"/>
</dbReference>
<evidence type="ECO:0000313" key="3">
    <source>
        <dbReference type="EMBL" id="KYP63000.1"/>
    </source>
</evidence>
<reference evidence="3 4" key="1">
    <citation type="journal article" date="2012" name="Nat. Biotechnol.">
        <title>Draft genome sequence of pigeonpea (Cajanus cajan), an orphan legume crop of resource-poor farmers.</title>
        <authorList>
            <person name="Varshney R.K."/>
            <person name="Chen W."/>
            <person name="Li Y."/>
            <person name="Bharti A.K."/>
            <person name="Saxena R.K."/>
            <person name="Schlueter J.A."/>
            <person name="Donoghue M.T."/>
            <person name="Azam S."/>
            <person name="Fan G."/>
            <person name="Whaley A.M."/>
            <person name="Farmer A.D."/>
            <person name="Sheridan J."/>
            <person name="Iwata A."/>
            <person name="Tuteja R."/>
            <person name="Penmetsa R.V."/>
            <person name="Wu W."/>
            <person name="Upadhyaya H.D."/>
            <person name="Yang S.P."/>
            <person name="Shah T."/>
            <person name="Saxena K.B."/>
            <person name="Michael T."/>
            <person name="McCombie W.R."/>
            <person name="Yang B."/>
            <person name="Zhang G."/>
            <person name="Yang H."/>
            <person name="Wang J."/>
            <person name="Spillane C."/>
            <person name="Cook D.R."/>
            <person name="May G.D."/>
            <person name="Xu X."/>
            <person name="Jackson S.A."/>
        </authorList>
    </citation>
    <scope>NUCLEOTIDE SEQUENCE [LARGE SCALE GENOMIC DNA]</scope>
    <source>
        <strain evidence="4">cv. Asha</strain>
    </source>
</reference>
<dbReference type="InterPro" id="IPR053772">
    <property type="entry name" value="At1g61320/At1g61330-like"/>
</dbReference>
<dbReference type="STRING" id="3821.A0A151T7H1"/>
<feature type="compositionally biased region" description="Low complexity" evidence="1">
    <location>
        <begin position="1"/>
        <end position="12"/>
    </location>
</feature>
<evidence type="ECO:0000256" key="1">
    <source>
        <dbReference type="SAM" id="MobiDB-lite"/>
    </source>
</evidence>
<sequence length="376" mass="43590">MADDANAMANNNLVPTLPQPKRPRRGDTDSHSFRRHSLSAATLAALTELKTLKLVHCDFDLPHNFPTLTRLRNLALWHVPLPEIILQTLIANCKCLQTIDLLHCSGISRVEINARDHRQFKEFRIAACRHLEVLVIDSPTIRSVHYCGPIPRIRIVDAAQLNEAFFNFEPAGNRRYLPVSEMEKLVTDIPNVTVLTTTALIPEALTTKFRRGVFGEANYSFLNLKELQLMMEGGLFCNPYDIVMFMMRCPLLERLFIDMNDYNFECGVYWELHQKPKLDKLDHYFDRLKYIRLKGFKFLQSELQLVKILLNKATNLEALVFVTPKNGRTKLYRADAPRYSQLLLSWKTSPEAKIVLFDHMNDKSRVRPTHTKFWYC</sequence>
<evidence type="ECO:0000313" key="4">
    <source>
        <dbReference type="Proteomes" id="UP000075243"/>
    </source>
</evidence>
<dbReference type="PANTHER" id="PTHR34145:SF54">
    <property type="entry name" value="FBD-ASSOCIATED F-BOX PLANT PROTEIN"/>
    <property type="match status" value="1"/>
</dbReference>
<keyword evidence="4" id="KW-1185">Reference proteome</keyword>
<dbReference type="Proteomes" id="UP000075243">
    <property type="component" value="Chromosome 8"/>
</dbReference>
<organism evidence="3 4">
    <name type="scientific">Cajanus cajan</name>
    <name type="common">Pigeon pea</name>
    <name type="synonym">Cajanus indicus</name>
    <dbReference type="NCBI Taxonomy" id="3821"/>
    <lineage>
        <taxon>Eukaryota</taxon>
        <taxon>Viridiplantae</taxon>
        <taxon>Streptophyta</taxon>
        <taxon>Embryophyta</taxon>
        <taxon>Tracheophyta</taxon>
        <taxon>Spermatophyta</taxon>
        <taxon>Magnoliopsida</taxon>
        <taxon>eudicotyledons</taxon>
        <taxon>Gunneridae</taxon>
        <taxon>Pentapetalae</taxon>
        <taxon>rosids</taxon>
        <taxon>fabids</taxon>
        <taxon>Fabales</taxon>
        <taxon>Fabaceae</taxon>
        <taxon>Papilionoideae</taxon>
        <taxon>50 kb inversion clade</taxon>
        <taxon>NPAAA clade</taxon>
        <taxon>indigoferoid/millettioid clade</taxon>
        <taxon>Phaseoleae</taxon>
        <taxon>Cajanus</taxon>
    </lineage>
</organism>
<evidence type="ECO:0000259" key="2">
    <source>
        <dbReference type="Pfam" id="PF23622"/>
    </source>
</evidence>
<name>A0A151T7H1_CAJCA</name>
<dbReference type="OMA" id="WELHQKQ"/>
<dbReference type="AlphaFoldDB" id="A0A151T7H1"/>
<dbReference type="InterPro" id="IPR055357">
    <property type="entry name" value="LRR_At1g61320_AtMIF1"/>
</dbReference>
<proteinExistence type="predicted"/>
<protein>
    <submittedName>
        <fullName evidence="3">FBD-associated F-box protein At1g61330 family</fullName>
    </submittedName>
</protein>
<feature type="region of interest" description="Disordered" evidence="1">
    <location>
        <begin position="1"/>
        <end position="32"/>
    </location>
</feature>
<dbReference type="Gramene" id="C.cajan_17056.t">
    <property type="protein sequence ID" value="C.cajan_17056.t"/>
    <property type="gene ID" value="C.cajan_17056"/>
</dbReference>